<evidence type="ECO:0000256" key="6">
    <source>
        <dbReference type="ARBA" id="ARBA00022729"/>
    </source>
</evidence>
<dbReference type="InterPro" id="IPR037066">
    <property type="entry name" value="Plug_dom_sf"/>
</dbReference>
<dbReference type="Proteomes" id="UP000020529">
    <property type="component" value="Unassembled WGS sequence"/>
</dbReference>
<keyword evidence="6" id="KW-0732">Signal</keyword>
<dbReference type="Gene3D" id="2.170.130.10">
    <property type="entry name" value="TonB-dependent receptor, plug domain"/>
    <property type="match status" value="1"/>
</dbReference>
<keyword evidence="7" id="KW-0408">Iron</keyword>
<protein>
    <submittedName>
        <fullName evidence="15">TonB-linked outer membrane, SusC/RagA family protein</fullName>
    </submittedName>
</protein>
<dbReference type="SUPFAM" id="SSF49464">
    <property type="entry name" value="Carboxypeptidase regulatory domain-like"/>
    <property type="match status" value="1"/>
</dbReference>
<keyword evidence="2 12" id="KW-0813">Transport</keyword>
<dbReference type="InterPro" id="IPR008969">
    <property type="entry name" value="CarboxyPept-like_regulatory"/>
</dbReference>
<dbReference type="Pfam" id="PF07715">
    <property type="entry name" value="Plug"/>
    <property type="match status" value="1"/>
</dbReference>
<evidence type="ECO:0000256" key="1">
    <source>
        <dbReference type="ARBA" id="ARBA00004571"/>
    </source>
</evidence>
<keyword evidence="3 12" id="KW-1134">Transmembrane beta strand</keyword>
<dbReference type="AlphaFoldDB" id="A0A015W4K2"/>
<accession>A0A015W4K2</accession>
<dbReference type="InterPro" id="IPR011662">
    <property type="entry name" value="Secretin/TonB_short_N"/>
</dbReference>
<dbReference type="PANTHER" id="PTHR30069:SF29">
    <property type="entry name" value="HEMOGLOBIN AND HEMOGLOBIN-HAPTOGLOBIN-BINDING PROTEIN 1-RELATED"/>
    <property type="match status" value="1"/>
</dbReference>
<gene>
    <name evidence="15" type="ORF">M124_0786</name>
</gene>
<keyword evidence="4" id="KW-0406">Ion transport</keyword>
<evidence type="ECO:0000256" key="8">
    <source>
        <dbReference type="ARBA" id="ARBA00023077"/>
    </source>
</evidence>
<evidence type="ECO:0000256" key="9">
    <source>
        <dbReference type="ARBA" id="ARBA00023136"/>
    </source>
</evidence>
<dbReference type="GO" id="GO:0015344">
    <property type="term" value="F:siderophore uptake transmembrane transporter activity"/>
    <property type="evidence" value="ECO:0007669"/>
    <property type="project" value="TreeGrafter"/>
</dbReference>
<dbReference type="GO" id="GO:0044718">
    <property type="term" value="P:siderophore transmembrane transport"/>
    <property type="evidence" value="ECO:0007669"/>
    <property type="project" value="TreeGrafter"/>
</dbReference>
<keyword evidence="9 12" id="KW-0472">Membrane</keyword>
<comment type="similarity">
    <text evidence="12 13">Belongs to the TonB-dependent receptor family.</text>
</comment>
<dbReference type="NCBIfam" id="TIGR04056">
    <property type="entry name" value="OMP_RagA_SusC"/>
    <property type="match status" value="1"/>
</dbReference>
<dbReference type="Gene3D" id="2.60.40.1120">
    <property type="entry name" value="Carboxypeptidase-like, regulatory domain"/>
    <property type="match status" value="1"/>
</dbReference>
<keyword evidence="11 12" id="KW-0998">Cell outer membrane</keyword>
<keyword evidence="5 12" id="KW-0812">Transmembrane</keyword>
<dbReference type="EMBL" id="JGCY01000239">
    <property type="protein sequence ID" value="EXY75395.1"/>
    <property type="molecule type" value="Genomic_DNA"/>
</dbReference>
<dbReference type="InterPro" id="IPR039426">
    <property type="entry name" value="TonB-dep_rcpt-like"/>
</dbReference>
<evidence type="ECO:0000256" key="11">
    <source>
        <dbReference type="ARBA" id="ARBA00023237"/>
    </source>
</evidence>
<dbReference type="InterPro" id="IPR000531">
    <property type="entry name" value="Beta-barrel_TonB"/>
</dbReference>
<dbReference type="RefSeq" id="WP_032587807.1">
    <property type="nucleotide sequence ID" value="NZ_JGCY01000239.1"/>
</dbReference>
<evidence type="ECO:0000256" key="4">
    <source>
        <dbReference type="ARBA" id="ARBA00022496"/>
    </source>
</evidence>
<dbReference type="PROSITE" id="PS52016">
    <property type="entry name" value="TONB_DEPENDENT_REC_3"/>
    <property type="match status" value="1"/>
</dbReference>
<comment type="subcellular location">
    <subcellularLocation>
        <location evidence="1 12">Cell outer membrane</location>
        <topology evidence="1 12">Multi-pass membrane protein</topology>
    </subcellularLocation>
</comment>
<dbReference type="InterPro" id="IPR012910">
    <property type="entry name" value="Plug_dom"/>
</dbReference>
<evidence type="ECO:0000256" key="13">
    <source>
        <dbReference type="RuleBase" id="RU003357"/>
    </source>
</evidence>
<dbReference type="Gene3D" id="3.55.50.30">
    <property type="match status" value="1"/>
</dbReference>
<organism evidence="15 16">
    <name type="scientific">Bacteroides fragilis str. 3988T(B)14</name>
    <dbReference type="NCBI Taxonomy" id="1339315"/>
    <lineage>
        <taxon>Bacteria</taxon>
        <taxon>Pseudomonadati</taxon>
        <taxon>Bacteroidota</taxon>
        <taxon>Bacteroidia</taxon>
        <taxon>Bacteroidales</taxon>
        <taxon>Bacteroidaceae</taxon>
        <taxon>Bacteroides</taxon>
    </lineage>
</organism>
<dbReference type="Pfam" id="PF07660">
    <property type="entry name" value="STN"/>
    <property type="match status" value="1"/>
</dbReference>
<name>A0A015W4K2_BACFG</name>
<evidence type="ECO:0000313" key="15">
    <source>
        <dbReference type="EMBL" id="EXY75395.1"/>
    </source>
</evidence>
<dbReference type="InterPro" id="IPR036942">
    <property type="entry name" value="Beta-barrel_TonB_sf"/>
</dbReference>
<evidence type="ECO:0000256" key="3">
    <source>
        <dbReference type="ARBA" id="ARBA00022452"/>
    </source>
</evidence>
<keyword evidence="10" id="KW-0675">Receptor</keyword>
<keyword evidence="4" id="KW-0410">Iron transport</keyword>
<sequence>MKKCNLRWFSPQKIKRQLAFVLAICLVCIVPVTTYAQILKISMKRTNVSIQNVIRELEQKSGYTFFYNDNQVKLTKKVSVDVTDAPIENVLDQIFNNSGYTYKIIDNQIVVSAIKAEIPKTSSLQQQKSVRITGQVKDTTGEPIIGASVVEKGSASNGTITDVGGNFKLTVSGNEIQITYIGYIPQTVKIHPGVTDYSITMKEDTKTLDEVVVVGYGTQKKVNLTGSVASVSTDEIKDRVQTNVLSAVQGTVPGVTVISRPGQTPSINFRGRGNLGTSSPLYVIDGAIADATFFSNLDPNSIESISFLKDAASSAIYGSRAAYGVVLVTTKQGKSDKMNVSYSGYVGLSNPTYKPEYVNSTQYAELYNEALYNYNPKGGKYQGYTEEEIGYFRDGSKPDLYPNTDWNDLVLDKNVLTTQHSLDFSGGTDKIRYFIGLGYVYKDNMIPGQDSQRYNLNTNLSSDITKWLTVKAGVKYIRNDSDRDCGAPSLASFSMVPVTFVAKQSNGDWGTVNGGQTATSNFITGNPLRALSKKDWSKSKSENTMYDLGFDIKPVKGLIISGQGVFKGYEYKSKSYTALQPNAINYFSGEEIAGTGVTKNKMSMDWQSTNTMLYTATARYDWSNDKHAVGALVGTSYEHYKYERLAGSREEFPSDALTDMEAGSTSGAGYTNGAGSSEYKMLSYFARVNYTLMDRYLFEVNMRADASSRFHKDHRWGYFPSFSAGWRMSEESFMKDIEWINNLKIRASYGTLGNINNVGNYDYFQNYSSGNHYNFSDSPVIGIGESKPANETLGWEKVALTDIGLDFDIFNGLLGVTADYYIKNTSDILLGYNVPTETGITAAPSQNIGKVKNTGFELALNHRNKIGAVNYSIGANIATNKNKITNLGGSDNIIQTSSYIVKYILKKGESIGSFYGFKTDGLYTQADIDAGHYYILSGVVPNAGDIKFVPQRDIEYKQEITDEDRTILGKDVPDFTYGVNLSLQYKGFEFSMFGQGISGTKVAFDVYGVHPFYHGQDSPRKYHLKRWTEENPNPHAAYPRIYSASSVHTTYNRNFSDYHLFDSDYFRFKTLSLGYTVPSATVKNWGLQSLKVYVTGENLFTVRADKKMEDFDPETAGGVIYTLGTKSVAFGVNISF</sequence>
<evidence type="ECO:0000256" key="5">
    <source>
        <dbReference type="ARBA" id="ARBA00022692"/>
    </source>
</evidence>
<proteinExistence type="inferred from homology"/>
<reference evidence="15 16" key="1">
    <citation type="submission" date="2014-02" db="EMBL/GenBank/DDBJ databases">
        <authorList>
            <person name="Sears C."/>
            <person name="Carroll K."/>
            <person name="Sack B.R."/>
            <person name="Qadri F."/>
            <person name="Myers L.L."/>
            <person name="Chung G.-T."/>
            <person name="Escheverria P."/>
            <person name="Fraser C.M."/>
            <person name="Sadzewicz L."/>
            <person name="Shefchek K.A."/>
            <person name="Tallon L."/>
            <person name="Das S.P."/>
            <person name="Daugherty S."/>
            <person name="Mongodin E.F."/>
        </authorList>
    </citation>
    <scope>NUCLEOTIDE SEQUENCE [LARGE SCALE GENOMIC DNA]</scope>
    <source>
        <strain evidence="16">3988T(B)14</strain>
    </source>
</reference>
<dbReference type="PANTHER" id="PTHR30069">
    <property type="entry name" value="TONB-DEPENDENT OUTER MEMBRANE RECEPTOR"/>
    <property type="match status" value="1"/>
</dbReference>
<dbReference type="Pfam" id="PF13715">
    <property type="entry name" value="CarbopepD_reg_2"/>
    <property type="match status" value="1"/>
</dbReference>
<dbReference type="GO" id="GO:0009279">
    <property type="term" value="C:cell outer membrane"/>
    <property type="evidence" value="ECO:0007669"/>
    <property type="project" value="UniProtKB-SubCell"/>
</dbReference>
<dbReference type="InterPro" id="IPR023997">
    <property type="entry name" value="TonB-dep_OMP_SusC/RagA_CS"/>
</dbReference>
<dbReference type="InterPro" id="IPR023996">
    <property type="entry name" value="TonB-dep_OMP_SusC/RagA"/>
</dbReference>
<comment type="caution">
    <text evidence="15">The sequence shown here is derived from an EMBL/GenBank/DDBJ whole genome shotgun (WGS) entry which is preliminary data.</text>
</comment>
<evidence type="ECO:0000259" key="14">
    <source>
        <dbReference type="SMART" id="SM00965"/>
    </source>
</evidence>
<dbReference type="SMART" id="SM00965">
    <property type="entry name" value="STN"/>
    <property type="match status" value="1"/>
</dbReference>
<keyword evidence="8 13" id="KW-0798">TonB box</keyword>
<feature type="domain" description="Secretin/TonB short N-terminal" evidence="14">
    <location>
        <begin position="63"/>
        <end position="114"/>
    </location>
</feature>
<evidence type="ECO:0000313" key="16">
    <source>
        <dbReference type="Proteomes" id="UP000020529"/>
    </source>
</evidence>
<evidence type="ECO:0000256" key="2">
    <source>
        <dbReference type="ARBA" id="ARBA00022448"/>
    </source>
</evidence>
<dbReference type="Gene3D" id="2.40.170.20">
    <property type="entry name" value="TonB-dependent receptor, beta-barrel domain"/>
    <property type="match status" value="1"/>
</dbReference>
<dbReference type="SUPFAM" id="SSF56935">
    <property type="entry name" value="Porins"/>
    <property type="match status" value="1"/>
</dbReference>
<dbReference type="Pfam" id="PF00593">
    <property type="entry name" value="TonB_dep_Rec_b-barrel"/>
    <property type="match status" value="1"/>
</dbReference>
<evidence type="ECO:0000256" key="10">
    <source>
        <dbReference type="ARBA" id="ARBA00023170"/>
    </source>
</evidence>
<dbReference type="PATRIC" id="fig|1339315.3.peg.1585"/>
<evidence type="ECO:0000256" key="7">
    <source>
        <dbReference type="ARBA" id="ARBA00023004"/>
    </source>
</evidence>
<dbReference type="NCBIfam" id="TIGR04057">
    <property type="entry name" value="SusC_RagA_signa"/>
    <property type="match status" value="1"/>
</dbReference>
<evidence type="ECO:0000256" key="12">
    <source>
        <dbReference type="PROSITE-ProRule" id="PRU01360"/>
    </source>
</evidence>